<evidence type="ECO:0000313" key="2">
    <source>
        <dbReference type="EMBL" id="PCE41606.1"/>
    </source>
</evidence>
<dbReference type="KEGG" id="rdi:CMV14_08955"/>
<proteinExistence type="predicted"/>
<protein>
    <submittedName>
        <fullName evidence="2">Uncharacterized protein</fullName>
    </submittedName>
</protein>
<organism evidence="2 3">
    <name type="scientific">Rhizorhabdus dicambivorans</name>
    <dbReference type="NCBI Taxonomy" id="1850238"/>
    <lineage>
        <taxon>Bacteria</taxon>
        <taxon>Pseudomonadati</taxon>
        <taxon>Pseudomonadota</taxon>
        <taxon>Alphaproteobacteria</taxon>
        <taxon>Sphingomonadales</taxon>
        <taxon>Sphingomonadaceae</taxon>
        <taxon>Rhizorhabdus</taxon>
    </lineage>
</organism>
<keyword evidence="1" id="KW-0732">Signal</keyword>
<dbReference type="AlphaFoldDB" id="A0A2A4FV97"/>
<name>A0A2A4FV97_9SPHN</name>
<dbReference type="Proteomes" id="UP000218934">
    <property type="component" value="Unassembled WGS sequence"/>
</dbReference>
<sequence>MIRALLSAALTLAAAGSAQAGQEVPPPRPIRPVETALAALPPAPAAVPHGWRETPPVIGDGSPDRFIAVADFGWDGGCGTDEDWGEEEDFADAGFPAWEEM</sequence>
<accession>A0A2A4FV97</accession>
<reference evidence="2 3" key="1">
    <citation type="submission" date="2017-09" db="EMBL/GenBank/DDBJ databases">
        <title>The Catabolism of 3,6-Dichlorosalicylic acid is Initiated by the Cytochrome P450 Monooxygenase DsmABC in Rhizorhabdus dicambivorans Ndbn-20.</title>
        <authorList>
            <person name="Na L."/>
        </authorList>
    </citation>
    <scope>NUCLEOTIDE SEQUENCE [LARGE SCALE GENOMIC DNA]</scope>
    <source>
        <strain evidence="2 3">Ndbn-20m</strain>
    </source>
</reference>
<keyword evidence="3" id="KW-1185">Reference proteome</keyword>
<feature type="chain" id="PRO_5013240748" evidence="1">
    <location>
        <begin position="21"/>
        <end position="101"/>
    </location>
</feature>
<dbReference type="EMBL" id="NWUF01000013">
    <property type="protein sequence ID" value="PCE41606.1"/>
    <property type="molecule type" value="Genomic_DNA"/>
</dbReference>
<dbReference type="RefSeq" id="WP_066964287.1">
    <property type="nucleotide sequence ID" value="NZ_CP023449.1"/>
</dbReference>
<evidence type="ECO:0000313" key="3">
    <source>
        <dbReference type="Proteomes" id="UP000218934"/>
    </source>
</evidence>
<comment type="caution">
    <text evidence="2">The sequence shown here is derived from an EMBL/GenBank/DDBJ whole genome shotgun (WGS) entry which is preliminary data.</text>
</comment>
<evidence type="ECO:0000256" key="1">
    <source>
        <dbReference type="SAM" id="SignalP"/>
    </source>
</evidence>
<feature type="signal peptide" evidence="1">
    <location>
        <begin position="1"/>
        <end position="20"/>
    </location>
</feature>
<gene>
    <name evidence="2" type="ORF">COO09_13885</name>
</gene>